<dbReference type="GO" id="GO:0046654">
    <property type="term" value="P:tetrahydrofolate biosynthetic process"/>
    <property type="evidence" value="ECO:0007669"/>
    <property type="project" value="InterPro"/>
</dbReference>
<comment type="caution">
    <text evidence="15">The sequence shown here is derived from an EMBL/GenBank/DDBJ whole genome shotgun (WGS) entry which is preliminary data.</text>
</comment>
<evidence type="ECO:0000256" key="11">
    <source>
        <dbReference type="ARBA" id="ARBA00048873"/>
    </source>
</evidence>
<dbReference type="InterPro" id="IPR024072">
    <property type="entry name" value="DHFR-like_dom_sf"/>
</dbReference>
<keyword evidence="7" id="KW-0521">NADP</keyword>
<evidence type="ECO:0000313" key="15">
    <source>
        <dbReference type="EMBL" id="KAF6203908.1"/>
    </source>
</evidence>
<evidence type="ECO:0000256" key="9">
    <source>
        <dbReference type="ARBA" id="ARBA00023295"/>
    </source>
</evidence>
<dbReference type="Gene3D" id="3.40.430.10">
    <property type="entry name" value="Dihydrofolate Reductase, subunit A"/>
    <property type="match status" value="1"/>
</dbReference>
<dbReference type="Pfam" id="PF00186">
    <property type="entry name" value="DHFR_1"/>
    <property type="match status" value="1"/>
</dbReference>
<dbReference type="InterPro" id="IPR000322">
    <property type="entry name" value="Glyco_hydro_31_TIM"/>
</dbReference>
<dbReference type="Gene3D" id="2.60.40.1180">
    <property type="entry name" value="Golgi alpha-mannosidase II"/>
    <property type="match status" value="1"/>
</dbReference>
<keyword evidence="13" id="KW-0732">Signal</keyword>
<feature type="domain" description="DHFR" evidence="14">
    <location>
        <begin position="667"/>
        <end position="848"/>
    </location>
</feature>
<dbReference type="InterPro" id="IPR050985">
    <property type="entry name" value="Alpha-glycosidase_related"/>
</dbReference>
<dbReference type="PROSITE" id="PS00075">
    <property type="entry name" value="DHFR_1"/>
    <property type="match status" value="1"/>
</dbReference>
<accession>A0A8S9X6A9</accession>
<comment type="pathway">
    <text evidence="1">Cofactor biosynthesis; tetrahydrofolate biosynthesis; 5,6,7,8-tetrahydrofolate from 7,8-dihydrofolate: step 1/1.</text>
</comment>
<dbReference type="GO" id="GO:0004553">
    <property type="term" value="F:hydrolase activity, hydrolyzing O-glycosyl compounds"/>
    <property type="evidence" value="ECO:0007669"/>
    <property type="project" value="InterPro"/>
</dbReference>
<dbReference type="InterPro" id="IPR017925">
    <property type="entry name" value="DHFR_CS"/>
</dbReference>
<dbReference type="CDD" id="cd06592">
    <property type="entry name" value="GH31_NET37"/>
    <property type="match status" value="1"/>
</dbReference>
<keyword evidence="9 12" id="KW-0326">Glycosidase</keyword>
<dbReference type="GO" id="GO:0004146">
    <property type="term" value="F:dihydrofolate reductase activity"/>
    <property type="evidence" value="ECO:0007669"/>
    <property type="project" value="UniProtKB-EC"/>
</dbReference>
<dbReference type="Pfam" id="PF01055">
    <property type="entry name" value="Glyco_hydro_31_2nd"/>
    <property type="match status" value="2"/>
</dbReference>
<evidence type="ECO:0000256" key="8">
    <source>
        <dbReference type="ARBA" id="ARBA00023002"/>
    </source>
</evidence>
<evidence type="ECO:0000259" key="14">
    <source>
        <dbReference type="PROSITE" id="PS51330"/>
    </source>
</evidence>
<dbReference type="EMBL" id="WIXP02000010">
    <property type="protein sequence ID" value="KAF6203908.1"/>
    <property type="molecule type" value="Genomic_DNA"/>
</dbReference>
<proteinExistence type="inferred from homology"/>
<dbReference type="PRINTS" id="PR00070">
    <property type="entry name" value="DHFR"/>
</dbReference>
<dbReference type="SUPFAM" id="SSF51011">
    <property type="entry name" value="Glycosyl hydrolase domain"/>
    <property type="match status" value="1"/>
</dbReference>
<name>A0A8S9X6A9_APOLU</name>
<protein>
    <recommendedName>
        <fullName evidence="4">dihydrofolate reductase</fullName>
        <ecNumber evidence="4">1.5.1.3</ecNumber>
    </recommendedName>
</protein>
<keyword evidence="8" id="KW-0560">Oxidoreductase</keyword>
<gene>
    <name evidence="15" type="ORF">GE061_002246</name>
</gene>
<dbReference type="CDD" id="cd00209">
    <property type="entry name" value="DHFR"/>
    <property type="match status" value="1"/>
</dbReference>
<dbReference type="SUPFAM" id="SSF53597">
    <property type="entry name" value="Dihydrofolate reductase-like"/>
    <property type="match status" value="1"/>
</dbReference>
<reference evidence="15" key="1">
    <citation type="journal article" date="2021" name="Mol. Ecol. Resour.">
        <title>Apolygus lucorum genome provides insights into omnivorousness and mesophyll feeding.</title>
        <authorList>
            <person name="Liu Y."/>
            <person name="Liu H."/>
            <person name="Wang H."/>
            <person name="Huang T."/>
            <person name="Liu B."/>
            <person name="Yang B."/>
            <person name="Yin L."/>
            <person name="Li B."/>
            <person name="Zhang Y."/>
            <person name="Zhang S."/>
            <person name="Jiang F."/>
            <person name="Zhang X."/>
            <person name="Ren Y."/>
            <person name="Wang B."/>
            <person name="Wang S."/>
            <person name="Lu Y."/>
            <person name="Wu K."/>
            <person name="Fan W."/>
            <person name="Wang G."/>
        </authorList>
    </citation>
    <scope>NUCLEOTIDE SEQUENCE</scope>
    <source>
        <strain evidence="15">12Hb</strain>
    </source>
</reference>
<comment type="similarity">
    <text evidence="2 12">Belongs to the glycosyl hydrolase 31 family.</text>
</comment>
<dbReference type="InterPro" id="IPR001796">
    <property type="entry name" value="DHFR_dom"/>
</dbReference>
<evidence type="ECO:0000256" key="5">
    <source>
        <dbReference type="ARBA" id="ARBA00022563"/>
    </source>
</evidence>
<evidence type="ECO:0000313" key="16">
    <source>
        <dbReference type="Proteomes" id="UP000466442"/>
    </source>
</evidence>
<evidence type="ECO:0000256" key="1">
    <source>
        <dbReference type="ARBA" id="ARBA00004903"/>
    </source>
</evidence>
<evidence type="ECO:0000256" key="12">
    <source>
        <dbReference type="RuleBase" id="RU361185"/>
    </source>
</evidence>
<keyword evidence="5" id="KW-0554">One-carbon metabolism</keyword>
<comment type="function">
    <text evidence="10">Key enzyme in folate metabolism. Catalyzes an essential reaction for de novo glycine and purine synthesis, and for DNA precursor synthesis.</text>
</comment>
<feature type="chain" id="PRO_5035813072" description="dihydrofolate reductase" evidence="13">
    <location>
        <begin position="23"/>
        <end position="852"/>
    </location>
</feature>
<dbReference type="PROSITE" id="PS51330">
    <property type="entry name" value="DHFR_2"/>
    <property type="match status" value="1"/>
</dbReference>
<dbReference type="OrthoDB" id="4664297at2759"/>
<dbReference type="PANTHER" id="PTHR43053:SF4">
    <property type="entry name" value="MYOGENESIS-REGULATING GLYCOSIDASE"/>
    <property type="match status" value="1"/>
</dbReference>
<dbReference type="FunFam" id="3.40.430.10:FF:000002">
    <property type="entry name" value="Dihydrofolate reductase"/>
    <property type="match status" value="1"/>
</dbReference>
<dbReference type="InterPro" id="IPR048395">
    <property type="entry name" value="Glyco_hydro_31_C"/>
</dbReference>
<dbReference type="GO" id="GO:0005975">
    <property type="term" value="P:carbohydrate metabolic process"/>
    <property type="evidence" value="ECO:0007669"/>
    <property type="project" value="InterPro"/>
</dbReference>
<dbReference type="InterPro" id="IPR017853">
    <property type="entry name" value="GH"/>
</dbReference>
<comment type="similarity">
    <text evidence="3">Belongs to the dihydrofolate reductase family.</text>
</comment>
<organism evidence="15 16">
    <name type="scientific">Apolygus lucorum</name>
    <name type="common">Small green plant bug</name>
    <name type="synonym">Lygocoris lucorum</name>
    <dbReference type="NCBI Taxonomy" id="248454"/>
    <lineage>
        <taxon>Eukaryota</taxon>
        <taxon>Metazoa</taxon>
        <taxon>Ecdysozoa</taxon>
        <taxon>Arthropoda</taxon>
        <taxon>Hexapoda</taxon>
        <taxon>Insecta</taxon>
        <taxon>Pterygota</taxon>
        <taxon>Neoptera</taxon>
        <taxon>Paraneoptera</taxon>
        <taxon>Hemiptera</taxon>
        <taxon>Heteroptera</taxon>
        <taxon>Panheteroptera</taxon>
        <taxon>Cimicomorpha</taxon>
        <taxon>Miridae</taxon>
        <taxon>Mirini</taxon>
        <taxon>Apolygus</taxon>
    </lineage>
</organism>
<keyword evidence="16" id="KW-1185">Reference proteome</keyword>
<evidence type="ECO:0000256" key="13">
    <source>
        <dbReference type="SAM" id="SignalP"/>
    </source>
</evidence>
<comment type="catalytic activity">
    <reaction evidence="11">
        <text>(6S)-5,6,7,8-tetrahydrofolate + NADP(+) = 7,8-dihydrofolate + NADPH + H(+)</text>
        <dbReference type="Rhea" id="RHEA:15009"/>
        <dbReference type="ChEBI" id="CHEBI:15378"/>
        <dbReference type="ChEBI" id="CHEBI:57451"/>
        <dbReference type="ChEBI" id="CHEBI:57453"/>
        <dbReference type="ChEBI" id="CHEBI:57783"/>
        <dbReference type="ChEBI" id="CHEBI:58349"/>
        <dbReference type="EC" id="1.5.1.3"/>
    </reaction>
</comment>
<evidence type="ECO:0000256" key="10">
    <source>
        <dbReference type="ARBA" id="ARBA00025067"/>
    </source>
</evidence>
<dbReference type="PANTHER" id="PTHR43053">
    <property type="entry name" value="GLYCOSIDASE FAMILY 31"/>
    <property type="match status" value="1"/>
</dbReference>
<dbReference type="Proteomes" id="UP000466442">
    <property type="component" value="Unassembled WGS sequence"/>
</dbReference>
<evidence type="ECO:0000256" key="4">
    <source>
        <dbReference type="ARBA" id="ARBA00012856"/>
    </source>
</evidence>
<keyword evidence="6 12" id="KW-0378">Hydrolase</keyword>
<dbReference type="Gene3D" id="3.20.20.80">
    <property type="entry name" value="Glycosidases"/>
    <property type="match status" value="1"/>
</dbReference>
<evidence type="ECO:0000256" key="2">
    <source>
        <dbReference type="ARBA" id="ARBA00007806"/>
    </source>
</evidence>
<dbReference type="AlphaFoldDB" id="A0A8S9X6A9"/>
<evidence type="ECO:0000256" key="3">
    <source>
        <dbReference type="ARBA" id="ARBA00009539"/>
    </source>
</evidence>
<feature type="signal peptide" evidence="13">
    <location>
        <begin position="1"/>
        <end position="22"/>
    </location>
</feature>
<evidence type="ECO:0000256" key="7">
    <source>
        <dbReference type="ARBA" id="ARBA00022857"/>
    </source>
</evidence>
<dbReference type="SUPFAM" id="SSF51445">
    <property type="entry name" value="(Trans)glycosidases"/>
    <property type="match status" value="1"/>
</dbReference>
<dbReference type="InterPro" id="IPR013780">
    <property type="entry name" value="Glyco_hydro_b"/>
</dbReference>
<dbReference type="Pfam" id="PF21365">
    <property type="entry name" value="Glyco_hydro_31_3rd"/>
    <property type="match status" value="1"/>
</dbReference>
<evidence type="ECO:0000256" key="6">
    <source>
        <dbReference type="ARBA" id="ARBA00022801"/>
    </source>
</evidence>
<sequence>MGTSLLLGGLISCAFFICEISGHPVFEDDVYKFFIQSANDSARISTINKFSGLTTDGSFKVDFGANSGTPLECNGLRSYEELACVQWYDENGDLTNNILQISKKDQPGNYPLYRVAVTTGNFNVKMSVCFSHKGENLYGGNVGNNYPSQNIIKEEAPFVTGEGDGKTPTKWVGWVAEKKWLTSGGRAIQVLPGSPLFVSQNATDLCFIINQMPPYGPNMYPAQIVFDMCLTNNVKDAWLCQNPDHGKAPLPVNYEYLLREPIWSTWVAYKKDTNQKLVTDFLSSIKQHDLRLGVLEIDEKWETCFGSQKFDSVKFPDPKKLINDVHALGAKITFWRHPFVNKECEEFKTLAHHLFADPSGSTGTTTWWEGEGGMFNFMQNDTYEFFTKRLQDFKNEYGMDGFKFDAGEAFYIPNLYTLTPFDDPNIFSTTYLKMVESFGPDSEVRVGADSYNFQLLQRLQDTQSDWSLSNFGLKSVIPSTLQLSILGYRTILPDMIGGNVYGPPPDKELFIRWVELNAFLPIMQFSYHPWTFDEETINITRRYIELHFQYSDRLIAIRNDPRGIPLVNPVWWLDPEDSQAQTILDEFLVGDEILVAPVVEKGATSRSIYFPSGTWKDGNNGNVIVGPQTIQQYSAPLDTLPYFFRQIVNEGIVFAACARISLSMVLKFNVIAAVCEGGGIGVNGTLPWKLKNEMAYFTNMTSKLPPGAEGKKNVVIMGRKTWDSIPPKFRPLPNRMNVVISSTMESDDSSKDVMVFRSLPSALSALEMPPYSDFCADVWLIGGSALYNEALKLPSCHRLFITNVLKKYDCDTFFPPIPDRFTTVKVEDVPEEKQTENGIDYEFKVYEAVSSP</sequence>
<dbReference type="EC" id="1.5.1.3" evidence="4"/>
<dbReference type="GO" id="GO:0006730">
    <property type="term" value="P:one-carbon metabolic process"/>
    <property type="evidence" value="ECO:0007669"/>
    <property type="project" value="UniProtKB-KW"/>
</dbReference>